<accession>A0A645G1A6</accession>
<reference evidence="2" key="1">
    <citation type="submission" date="2019-08" db="EMBL/GenBank/DDBJ databases">
        <authorList>
            <person name="Kucharzyk K."/>
            <person name="Murdoch R.W."/>
            <person name="Higgins S."/>
            <person name="Loffler F."/>
        </authorList>
    </citation>
    <scope>NUCLEOTIDE SEQUENCE</scope>
</reference>
<dbReference type="GO" id="GO:0004077">
    <property type="term" value="F:biotin--[biotin carboxyl-carrier protein] ligase activity"/>
    <property type="evidence" value="ECO:0007669"/>
    <property type="project" value="UniProtKB-EC"/>
</dbReference>
<dbReference type="PROSITE" id="PS51733">
    <property type="entry name" value="BPL_LPL_CATALYTIC"/>
    <property type="match status" value="1"/>
</dbReference>
<gene>
    <name evidence="2" type="primary">birA_43</name>
    <name evidence="2" type="ORF">SDC9_168006</name>
</gene>
<dbReference type="InterPro" id="IPR004143">
    <property type="entry name" value="BPL_LPL_catalytic"/>
</dbReference>
<keyword evidence="2" id="KW-0436">Ligase</keyword>
<evidence type="ECO:0000313" key="2">
    <source>
        <dbReference type="EMBL" id="MPN20627.1"/>
    </source>
</evidence>
<feature type="domain" description="BPL/LPL catalytic" evidence="1">
    <location>
        <begin position="1"/>
        <end position="92"/>
    </location>
</feature>
<dbReference type="InterPro" id="IPR045864">
    <property type="entry name" value="aa-tRNA-synth_II/BPL/LPL"/>
</dbReference>
<protein>
    <submittedName>
        <fullName evidence="2">Bifunctional ligase/repressor BirA</fullName>
        <ecNumber evidence="2">6.3.4.15</ecNumber>
    </submittedName>
</protein>
<proteinExistence type="predicted"/>
<dbReference type="PANTHER" id="PTHR12835">
    <property type="entry name" value="BIOTIN PROTEIN LIGASE"/>
    <property type="match status" value="1"/>
</dbReference>
<dbReference type="EMBL" id="VSSQ01068434">
    <property type="protein sequence ID" value="MPN20627.1"/>
    <property type="molecule type" value="Genomic_DNA"/>
</dbReference>
<evidence type="ECO:0000259" key="1">
    <source>
        <dbReference type="PROSITE" id="PS51733"/>
    </source>
</evidence>
<dbReference type="PANTHER" id="PTHR12835:SF5">
    <property type="entry name" value="BIOTIN--PROTEIN LIGASE"/>
    <property type="match status" value="1"/>
</dbReference>
<dbReference type="Gene3D" id="3.30.930.10">
    <property type="entry name" value="Bira Bifunctional Protein, Domain 2"/>
    <property type="match status" value="1"/>
</dbReference>
<dbReference type="GO" id="GO:0005737">
    <property type="term" value="C:cytoplasm"/>
    <property type="evidence" value="ECO:0007669"/>
    <property type="project" value="TreeGrafter"/>
</dbReference>
<dbReference type="AlphaFoldDB" id="A0A645G1A6"/>
<name>A0A645G1A6_9ZZZZ</name>
<organism evidence="2">
    <name type="scientific">bioreactor metagenome</name>
    <dbReference type="NCBI Taxonomy" id="1076179"/>
    <lineage>
        <taxon>unclassified sequences</taxon>
        <taxon>metagenomes</taxon>
        <taxon>ecological metagenomes</taxon>
    </lineage>
</organism>
<dbReference type="SUPFAM" id="SSF55681">
    <property type="entry name" value="Class II aaRS and biotin synthetases"/>
    <property type="match status" value="1"/>
</dbReference>
<comment type="caution">
    <text evidence="2">The sequence shown here is derived from an EMBL/GenBank/DDBJ whole genome shotgun (WGS) entry which is preliminary data.</text>
</comment>
<sequence>MDTYADGFTVKWPNDIYYCDKKIGGILIENSLQGGRLKWMVTGVGLNINQKVFRSNAPNPVSLRQITGKRMNRKTILDQITREIHQLYHAMDAEAIRNAYFEGLYRRDGLHPFRADGEAFNACITNVGRDGKLELTTEEGEVRSYYFKEVEFIIAQ</sequence>
<dbReference type="EC" id="6.3.4.15" evidence="2"/>
<dbReference type="Pfam" id="PF03099">
    <property type="entry name" value="BPL_LplA_LipB"/>
    <property type="match status" value="1"/>
</dbReference>